<dbReference type="PANTHER" id="PTHR30386">
    <property type="entry name" value="MEMBRANE FUSION SUBUNIT OF EMRAB-TOLC MULTIDRUG EFFLUX PUMP"/>
    <property type="match status" value="1"/>
</dbReference>
<evidence type="ECO:0000313" key="7">
    <source>
        <dbReference type="EMBL" id="KST62926.1"/>
    </source>
</evidence>
<reference evidence="8 9" key="1">
    <citation type="journal article" date="2015" name="Genome Announc.">
        <title>Draft Genome of the Euendolithic (true boring) Cyanobacterium Mastigocoleus testarum strain BC008.</title>
        <authorList>
            <person name="Guida B.S."/>
            <person name="Garcia-Pichel F."/>
        </authorList>
    </citation>
    <scope>NUCLEOTIDE SEQUENCE [LARGE SCALE GENOMIC DNA]</scope>
    <source>
        <strain evidence="8 9">BC008</strain>
    </source>
</reference>
<evidence type="ECO:0000256" key="3">
    <source>
        <dbReference type="ARBA" id="ARBA00022692"/>
    </source>
</evidence>
<dbReference type="OrthoDB" id="8439633at2"/>
<comment type="caution">
    <text evidence="8">The sequence shown here is derived from an EMBL/GenBank/DDBJ whole genome shotgun (WGS) entry which is preliminary data.</text>
</comment>
<keyword evidence="6" id="KW-0175">Coiled coil</keyword>
<dbReference type="EMBL" id="LMTZ01000147">
    <property type="protein sequence ID" value="KST62926.1"/>
    <property type="molecule type" value="Genomic_DNA"/>
</dbReference>
<evidence type="ECO:0000256" key="5">
    <source>
        <dbReference type="ARBA" id="ARBA00023136"/>
    </source>
</evidence>
<dbReference type="EMBL" id="LMTZ01000145">
    <property type="protein sequence ID" value="KST63017.1"/>
    <property type="molecule type" value="Genomic_DNA"/>
</dbReference>
<evidence type="ECO:0000256" key="4">
    <source>
        <dbReference type="ARBA" id="ARBA00022989"/>
    </source>
</evidence>
<keyword evidence="3" id="KW-0812">Transmembrane</keyword>
<evidence type="ECO:0000256" key="2">
    <source>
        <dbReference type="ARBA" id="ARBA00009477"/>
    </source>
</evidence>
<dbReference type="GO" id="GO:0016020">
    <property type="term" value="C:membrane"/>
    <property type="evidence" value="ECO:0007669"/>
    <property type="project" value="UniProtKB-SubCell"/>
</dbReference>
<dbReference type="InterPro" id="IPR050739">
    <property type="entry name" value="MFP"/>
</dbReference>
<name>A0A0V7ZEU5_9CYAN</name>
<keyword evidence="5" id="KW-0472">Membrane</keyword>
<dbReference type="InterPro" id="IPR022275">
    <property type="entry name" value="NHPM_bacteriocin_SS_HylD"/>
</dbReference>
<dbReference type="NCBIfam" id="TIGR03794">
    <property type="entry name" value="NHLM_micro_HlyD"/>
    <property type="match status" value="1"/>
</dbReference>
<feature type="coiled-coil region" evidence="6">
    <location>
        <begin position="128"/>
        <end position="155"/>
    </location>
</feature>
<keyword evidence="4" id="KW-1133">Transmembrane helix</keyword>
<organism evidence="8 9">
    <name type="scientific">Mastigocoleus testarum BC008</name>
    <dbReference type="NCBI Taxonomy" id="371196"/>
    <lineage>
        <taxon>Bacteria</taxon>
        <taxon>Bacillati</taxon>
        <taxon>Cyanobacteriota</taxon>
        <taxon>Cyanophyceae</taxon>
        <taxon>Nostocales</taxon>
        <taxon>Hapalosiphonaceae</taxon>
        <taxon>Mastigocoleus</taxon>
    </lineage>
</organism>
<feature type="coiled-coil region" evidence="6">
    <location>
        <begin position="202"/>
        <end position="310"/>
    </location>
</feature>
<evidence type="ECO:0000256" key="1">
    <source>
        <dbReference type="ARBA" id="ARBA00004167"/>
    </source>
</evidence>
<accession>A0A0V7ZEU5</accession>
<dbReference type="Proteomes" id="UP000053372">
    <property type="component" value="Unassembled WGS sequence"/>
</dbReference>
<protein>
    <submittedName>
        <fullName evidence="8">NHLP bacteriocin system secretion protein</fullName>
    </submittedName>
</protein>
<gene>
    <name evidence="7" type="ORF">BC008_11440</name>
    <name evidence="8" type="ORF">BC008_11915</name>
</gene>
<evidence type="ECO:0000256" key="6">
    <source>
        <dbReference type="SAM" id="Coils"/>
    </source>
</evidence>
<sequence>MVSQSKQLFRQESLERLSSPEKLDQMMQVVSPKAWLPLTTMGFLVTSASIWSVVGRIPMNVNGQAVLIRPRNVVPFKVINEGRILTLNIKPGDRIKKGDVIGTIDVPRIRQQLRQEEFKLSELLTQNKQTAELDKQKLVLQRNNLLKQRQDLMNNLEATQKFRPILREKSLESIAQRRSSLQLTLKQARKLTPKLKRRIEIRQALRKEKAISEDILLQAEQQLDENLTKIAELKAQIKENDRQETDAESQNLQNLNSIRQINTQIDQLDVQQAQLNQQQLEKSIQRKNQVKETRQKIEQLRLELKKKSKIVSGYDGRVLEVPIASGQAIAPGSRLASIEIVDPNAKLMSVMYFADKDGKQVKRGMNVQVTPSTVKRERYGGILGKVKEVTPFPVTNQDMTAVIGNENIANNIAQTLSNSGGSAVQIFAELERDSSNPSRFQWSSSEGPELNISPGTTAQVRVQIGEVAPISYVIPIFRSLTGLQ</sequence>
<keyword evidence="9" id="KW-1185">Reference proteome</keyword>
<dbReference type="PANTHER" id="PTHR30386:SF26">
    <property type="entry name" value="TRANSPORT PROTEIN COMB"/>
    <property type="match status" value="1"/>
</dbReference>
<evidence type="ECO:0000313" key="8">
    <source>
        <dbReference type="EMBL" id="KST63017.1"/>
    </source>
</evidence>
<comment type="subcellular location">
    <subcellularLocation>
        <location evidence="1">Membrane</location>
        <topology evidence="1">Single-pass membrane protein</topology>
    </subcellularLocation>
</comment>
<comment type="similarity">
    <text evidence="2">Belongs to the membrane fusion protein (MFP) (TC 8.A.1) family.</text>
</comment>
<evidence type="ECO:0000313" key="9">
    <source>
        <dbReference type="Proteomes" id="UP000053372"/>
    </source>
</evidence>
<proteinExistence type="inferred from homology"/>
<dbReference type="Gene3D" id="2.40.50.100">
    <property type="match status" value="1"/>
</dbReference>
<dbReference type="AlphaFoldDB" id="A0A0V7ZEU5"/>
<dbReference type="RefSeq" id="WP_027843182.1">
    <property type="nucleotide sequence ID" value="NZ_LMTZ01000145.1"/>
</dbReference>